<feature type="chain" id="PRO_5026832917" evidence="1">
    <location>
        <begin position="26"/>
        <end position="253"/>
    </location>
</feature>
<keyword evidence="1" id="KW-0732">Signal</keyword>
<evidence type="ECO:0000256" key="1">
    <source>
        <dbReference type="SAM" id="SignalP"/>
    </source>
</evidence>
<dbReference type="NCBIfam" id="TIGR02595">
    <property type="entry name" value="PEP_CTERM"/>
    <property type="match status" value="1"/>
</dbReference>
<protein>
    <submittedName>
        <fullName evidence="3">PEP-CTERM sorting domain-containing protein</fullName>
    </submittedName>
</protein>
<dbReference type="EMBL" id="WOCD01000003">
    <property type="protein sequence ID" value="MUH72833.1"/>
    <property type="molecule type" value="Genomic_DNA"/>
</dbReference>
<dbReference type="Proteomes" id="UP000439994">
    <property type="component" value="Unassembled WGS sequence"/>
</dbReference>
<organism evidence="3 4">
    <name type="scientific">Psychrosphaera haliotis</name>
    <dbReference type="NCBI Taxonomy" id="555083"/>
    <lineage>
        <taxon>Bacteria</taxon>
        <taxon>Pseudomonadati</taxon>
        <taxon>Pseudomonadota</taxon>
        <taxon>Gammaproteobacteria</taxon>
        <taxon>Alteromonadales</taxon>
        <taxon>Pseudoalteromonadaceae</taxon>
        <taxon>Psychrosphaera</taxon>
    </lineage>
</organism>
<dbReference type="AlphaFoldDB" id="A0A6N8F8U6"/>
<keyword evidence="4" id="KW-1185">Reference proteome</keyword>
<evidence type="ECO:0000259" key="2">
    <source>
        <dbReference type="Pfam" id="PF07589"/>
    </source>
</evidence>
<name>A0A6N8F8U6_9GAMM</name>
<gene>
    <name evidence="3" type="ORF">GNP35_10205</name>
</gene>
<accession>A0A6N8F8U6</accession>
<dbReference type="OrthoDB" id="6117416at2"/>
<dbReference type="InterPro" id="IPR013424">
    <property type="entry name" value="Ice-binding_C"/>
</dbReference>
<comment type="caution">
    <text evidence="3">The sequence shown here is derived from an EMBL/GenBank/DDBJ whole genome shotgun (WGS) entry which is preliminary data.</text>
</comment>
<evidence type="ECO:0000313" key="3">
    <source>
        <dbReference type="EMBL" id="MUH72833.1"/>
    </source>
</evidence>
<proteinExistence type="predicted"/>
<dbReference type="RefSeq" id="WP_155695981.1">
    <property type="nucleotide sequence ID" value="NZ_WOCD01000003.1"/>
</dbReference>
<feature type="signal peptide" evidence="1">
    <location>
        <begin position="1"/>
        <end position="25"/>
    </location>
</feature>
<feature type="domain" description="Ice-binding protein C-terminal" evidence="2">
    <location>
        <begin position="228"/>
        <end position="245"/>
    </location>
</feature>
<reference evidence="3 4" key="1">
    <citation type="submission" date="2019-11" db="EMBL/GenBank/DDBJ databases">
        <title>P. haliotis isolates from Z. marina roots.</title>
        <authorList>
            <person name="Cohen M."/>
            <person name="Jospin G."/>
            <person name="Eisen J.A."/>
            <person name="Coil D.A."/>
        </authorList>
    </citation>
    <scope>NUCLEOTIDE SEQUENCE [LARGE SCALE GENOMIC DNA]</scope>
    <source>
        <strain evidence="3 4">UCD-MCMsp1aY</strain>
    </source>
</reference>
<dbReference type="Pfam" id="PF07589">
    <property type="entry name" value="PEP-CTERM"/>
    <property type="match status" value="1"/>
</dbReference>
<evidence type="ECO:0000313" key="4">
    <source>
        <dbReference type="Proteomes" id="UP000439994"/>
    </source>
</evidence>
<sequence length="253" mass="27420">MNIFKKLSLIGLLSTTIFTASNAHAELIYWADWESGTVDPTINRITEVNGTMTTSTSVIDVSYANSQGIHFLQTGTGVDYFNSIQDPSISPYTSALVDNTPTASEMIALNRQGSQTLNFSESVANLVFSYVSLNLNGYAFDQDFDILSYGGLDGNANGYFGAGSSYKQVIDLGNGDFEYRLLGTGEPHGTIQFTGSFTDVSWRSLSDETWNGFTVGIQGTSEEVFNEVPEPSSIALFGLGLLALTRKTLKIRS</sequence>